<sequence length="372" mass="41893">MARATAPPHHGSLPDEITIWEIVVRLPPKSLLRCRAVCRAWRSATSARRFLLAHHALQPTLPLLCGYNFVGDKVESLYIIPFDHRAAGQIQHQLQPVARLEQASDFHLLEACCDGLLVLSFRNTSTSDWRFSVCNPATRQYALLPLAYGSNVQDSLLGMYPHIPTGDYRLLTYRMHDGRLPEAATQDGCYIFTLGFGQPPTHIGFLDAELLTYIIGFLLFRGSLHWHPLGGMIMMRPPVVPRHAKLFEMDEMLGISGLNYTATTIDIWMAQDYENGVWACKYRVQFSVAEPTVRFGKFDESSWVVVMPLDGNVFLLVNFGEWLLQVDIGGKLVATSHRRGLGPVNLRLKQTLVQHTFFPTLEGYVANSPPFI</sequence>
<dbReference type="AlphaFoldDB" id="M8ARC4"/>
<dbReference type="EnsemblPlants" id="EMT03979">
    <property type="protein sequence ID" value="EMT03979"/>
    <property type="gene ID" value="F775_12729"/>
</dbReference>
<dbReference type="CDD" id="cd22157">
    <property type="entry name" value="F-box_AtFBW1-like"/>
    <property type="match status" value="1"/>
</dbReference>
<dbReference type="SUPFAM" id="SSF81383">
    <property type="entry name" value="F-box domain"/>
    <property type="match status" value="1"/>
</dbReference>
<dbReference type="PANTHER" id="PTHR47993:SF200">
    <property type="entry name" value="GENOME ASSEMBLY, CHROMOSOME: II"/>
    <property type="match status" value="1"/>
</dbReference>
<protein>
    <submittedName>
        <fullName evidence="1">Uncharacterized protein</fullName>
    </submittedName>
</protein>
<dbReference type="InterPro" id="IPR050233">
    <property type="entry name" value="A_thaliana_F-box"/>
</dbReference>
<organism evidence="1">
    <name type="scientific">Aegilops tauschii</name>
    <name type="common">Tausch's goatgrass</name>
    <name type="synonym">Aegilops squarrosa</name>
    <dbReference type="NCBI Taxonomy" id="37682"/>
    <lineage>
        <taxon>Eukaryota</taxon>
        <taxon>Viridiplantae</taxon>
        <taxon>Streptophyta</taxon>
        <taxon>Embryophyta</taxon>
        <taxon>Tracheophyta</taxon>
        <taxon>Spermatophyta</taxon>
        <taxon>Magnoliopsida</taxon>
        <taxon>Liliopsida</taxon>
        <taxon>Poales</taxon>
        <taxon>Poaceae</taxon>
        <taxon>BOP clade</taxon>
        <taxon>Pooideae</taxon>
        <taxon>Triticodae</taxon>
        <taxon>Triticeae</taxon>
        <taxon>Triticinae</taxon>
        <taxon>Aegilops</taxon>
    </lineage>
</organism>
<reference evidence="1" key="1">
    <citation type="submission" date="2015-06" db="UniProtKB">
        <authorList>
            <consortium name="EnsemblPlants"/>
        </authorList>
    </citation>
    <scope>IDENTIFICATION</scope>
</reference>
<dbReference type="InterPro" id="IPR036047">
    <property type="entry name" value="F-box-like_dom_sf"/>
</dbReference>
<proteinExistence type="predicted"/>
<dbReference type="InterPro" id="IPR001810">
    <property type="entry name" value="F-box_dom"/>
</dbReference>
<evidence type="ECO:0000313" key="1">
    <source>
        <dbReference type="EnsemblPlants" id="EMT03979"/>
    </source>
</evidence>
<dbReference type="Pfam" id="PF12937">
    <property type="entry name" value="F-box-like"/>
    <property type="match status" value="1"/>
</dbReference>
<name>M8ARC4_AEGTA</name>
<dbReference type="ExpressionAtlas" id="M8ARC4">
    <property type="expression patterns" value="baseline"/>
</dbReference>
<dbReference type="PANTHER" id="PTHR47993">
    <property type="entry name" value="OS09G0372900 PROTEIN-RELATED"/>
    <property type="match status" value="1"/>
</dbReference>
<accession>M8ARC4</accession>
<dbReference type="SMART" id="SM00256">
    <property type="entry name" value="FBOX"/>
    <property type="match status" value="1"/>
</dbReference>
<dbReference type="Gene3D" id="1.20.1280.50">
    <property type="match status" value="1"/>
</dbReference>